<accession>A0ABU8B7T5</accession>
<sequence length="262" mass="28055">MMSDWLHNLPVPLMAIAIFAFTYLLAIIIFASVSALATGERAKSFQAISPGMLPVLGILFGLFVAFTAAQVWSDSDRGSAAVSREASALRAVVLLAAGLPPEQESRLRDLIRDYVEQTATVEWPMMARQTASLRSAPIALAEALQFVVSMTPQNPGQQTAQREIISALGSALDARRQRIIVSQAEVNSVKWWSLYLQAICELLVIAVVHCGNRLASGIAMGLFATGVATSVLLIAAHDRPFTGQISIGPEPLLQIMPGKSAS</sequence>
<evidence type="ECO:0008006" key="4">
    <source>
        <dbReference type="Google" id="ProtNLM"/>
    </source>
</evidence>
<name>A0ABU8B7T5_9BRAD</name>
<feature type="transmembrane region" description="Helical" evidence="1">
    <location>
        <begin position="12"/>
        <end position="39"/>
    </location>
</feature>
<keyword evidence="1" id="KW-0472">Membrane</keyword>
<organism evidence="2 3">
    <name type="scientific">Bradyrhizobium algeriense</name>
    <dbReference type="NCBI Taxonomy" id="634784"/>
    <lineage>
        <taxon>Bacteria</taxon>
        <taxon>Pseudomonadati</taxon>
        <taxon>Pseudomonadota</taxon>
        <taxon>Alphaproteobacteria</taxon>
        <taxon>Hyphomicrobiales</taxon>
        <taxon>Nitrobacteraceae</taxon>
        <taxon>Bradyrhizobium</taxon>
    </lineage>
</organism>
<feature type="transmembrane region" description="Helical" evidence="1">
    <location>
        <begin position="192"/>
        <end position="211"/>
    </location>
</feature>
<keyword evidence="1" id="KW-1133">Transmembrane helix</keyword>
<gene>
    <name evidence="2" type="ORF">V1286_002128</name>
</gene>
<feature type="transmembrane region" description="Helical" evidence="1">
    <location>
        <begin position="218"/>
        <end position="236"/>
    </location>
</feature>
<feature type="transmembrane region" description="Helical" evidence="1">
    <location>
        <begin position="51"/>
        <end position="72"/>
    </location>
</feature>
<proteinExistence type="predicted"/>
<protein>
    <recommendedName>
        <fullName evidence="4">DUF4239 domain-containing protein</fullName>
    </recommendedName>
</protein>
<dbReference type="EMBL" id="JAZHRV010000001">
    <property type="protein sequence ID" value="MEH2554599.1"/>
    <property type="molecule type" value="Genomic_DNA"/>
</dbReference>
<evidence type="ECO:0000313" key="2">
    <source>
        <dbReference type="EMBL" id="MEH2554599.1"/>
    </source>
</evidence>
<keyword evidence="3" id="KW-1185">Reference proteome</keyword>
<keyword evidence="1" id="KW-0812">Transmembrane</keyword>
<dbReference type="Proteomes" id="UP001364224">
    <property type="component" value="Unassembled WGS sequence"/>
</dbReference>
<dbReference type="InterPro" id="IPR025333">
    <property type="entry name" value="DUF4239"/>
</dbReference>
<evidence type="ECO:0000256" key="1">
    <source>
        <dbReference type="SAM" id="Phobius"/>
    </source>
</evidence>
<dbReference type="Pfam" id="PF14023">
    <property type="entry name" value="Bestrophin-like"/>
    <property type="match status" value="1"/>
</dbReference>
<evidence type="ECO:0000313" key="3">
    <source>
        <dbReference type="Proteomes" id="UP001364224"/>
    </source>
</evidence>
<comment type="caution">
    <text evidence="2">The sequence shown here is derived from an EMBL/GenBank/DDBJ whole genome shotgun (WGS) entry which is preliminary data.</text>
</comment>
<reference evidence="2 3" key="1">
    <citation type="submission" date="2024-02" db="EMBL/GenBank/DDBJ databases">
        <title>Adaptive strategies in a cosmopolitan and abundant soil bacterium.</title>
        <authorList>
            <person name="Carini P."/>
        </authorList>
    </citation>
    <scope>NUCLEOTIDE SEQUENCE [LARGE SCALE GENOMIC DNA]</scope>
    <source>
        <strain evidence="2 3">AZCC 1608</strain>
    </source>
</reference>